<reference evidence="1 2" key="1">
    <citation type="submission" date="2018-09" db="EMBL/GenBank/DDBJ databases">
        <title>Paenibacillus SK2017-BO5.</title>
        <authorList>
            <person name="Piskunova J.V."/>
            <person name="Dubiley S.A."/>
            <person name="Severinov K.V."/>
        </authorList>
    </citation>
    <scope>NUCLEOTIDE SEQUENCE [LARGE SCALE GENOMIC DNA]</scope>
    <source>
        <strain evidence="1 2">BO5</strain>
    </source>
</reference>
<evidence type="ECO:0000313" key="1">
    <source>
        <dbReference type="EMBL" id="RJG21364.1"/>
    </source>
</evidence>
<sequence>MRKQSAEREEKKAKFSRISRVTLDEINSLDILEFAQRMGDTFQKSGRNYFTYRNGNEDTPSLCISPYKNIWSDFGGSDAGNSALTYYAYRIFNSTDLGGRLFEQAVLAVASLSGIDVVYENGKVVKPAEIAVVPVWDGSRMIDEIPKATAERIHDVYTKWSSLLELSDDHMKHFIHERKFSAGEVRARRYRTLVPEKKKRLAQTKQLVREVGQLDGIPGFSLCKGTHEEFWTVLQGAGFLIPYRSITNQIKGWQIRFDNPPPLVSFEGNLKVRANAYKVQVISSSTGEILWEGSKKQLPIELPDGRVFLKPGAKYKWLASDVFKERGILKGTLLGTPSPYHAAVPSSILKKWAPGTPLNQLMDTRSICWGEGALKGDRASEVTGKLHLQAAGVSSWRVLLEPTLELKPEEVIFTFDADSQNDSKNVGKSVLSCIEEVRPIFREQNIRLKIWLWPEDLGKGIDDLFNRGYRGQEFEL</sequence>
<dbReference type="AlphaFoldDB" id="A0A3A3GCG1"/>
<evidence type="ECO:0000313" key="2">
    <source>
        <dbReference type="Proteomes" id="UP000266177"/>
    </source>
</evidence>
<dbReference type="GO" id="GO:0006260">
    <property type="term" value="P:DNA replication"/>
    <property type="evidence" value="ECO:0007669"/>
    <property type="project" value="InterPro"/>
</dbReference>
<name>A0A3A3GCG1_PANTH</name>
<dbReference type="OrthoDB" id="2665710at2"/>
<dbReference type="GO" id="GO:0003677">
    <property type="term" value="F:DNA binding"/>
    <property type="evidence" value="ECO:0007669"/>
    <property type="project" value="InterPro"/>
</dbReference>
<accession>A0A3A3GCG1</accession>
<dbReference type="RefSeq" id="WP_119795599.1">
    <property type="nucleotide sequence ID" value="NZ_QYZD01000025.1"/>
</dbReference>
<dbReference type="SUPFAM" id="SSF57783">
    <property type="entry name" value="Zinc beta-ribbon"/>
    <property type="match status" value="1"/>
</dbReference>
<dbReference type="Proteomes" id="UP000266177">
    <property type="component" value="Unassembled WGS sequence"/>
</dbReference>
<dbReference type="EMBL" id="QYZD01000025">
    <property type="protein sequence ID" value="RJG21364.1"/>
    <property type="molecule type" value="Genomic_DNA"/>
</dbReference>
<dbReference type="GO" id="GO:0008270">
    <property type="term" value="F:zinc ion binding"/>
    <property type="evidence" value="ECO:0007669"/>
    <property type="project" value="InterPro"/>
</dbReference>
<gene>
    <name evidence="1" type="ORF">DQX05_21950</name>
</gene>
<protein>
    <submittedName>
        <fullName evidence="1">DUF3854 domain-containing protein</fullName>
    </submittedName>
</protein>
<dbReference type="InterPro" id="IPR036977">
    <property type="entry name" value="DNA_primase_Znf_CHC2"/>
</dbReference>
<organism evidence="1 2">
    <name type="scientific">Paenibacillus thiaminolyticus</name>
    <name type="common">Bacillus thiaminolyticus</name>
    <dbReference type="NCBI Taxonomy" id="49283"/>
    <lineage>
        <taxon>Bacteria</taxon>
        <taxon>Bacillati</taxon>
        <taxon>Bacillota</taxon>
        <taxon>Bacilli</taxon>
        <taxon>Bacillales</taxon>
        <taxon>Paenibacillaceae</taxon>
        <taxon>Paenibacillus</taxon>
    </lineage>
</organism>
<comment type="caution">
    <text evidence="1">The sequence shown here is derived from an EMBL/GenBank/DDBJ whole genome shotgun (WGS) entry which is preliminary data.</text>
</comment>
<dbReference type="Gene3D" id="3.90.580.10">
    <property type="entry name" value="Zinc finger, CHC2-type domain"/>
    <property type="match status" value="1"/>
</dbReference>
<proteinExistence type="predicted"/>